<dbReference type="Proteomes" id="UP001062846">
    <property type="component" value="Chromosome 3"/>
</dbReference>
<sequence length="215" mass="24470">MQNLSWNIRGLSKKEKRSKVKKIVGDQKVDMLLIQETKQKSISGNFIESLWGDTTYDYVEVDADGCAGGLLTVWNSDFFKLEAACCRRNFILIQGLYEEDSAFRPMNIVRRGNAIGEEMANQLLGQLAIGLHSLGAYWMLEDDYFLRWSSLADWRIAEVMHMRWLDCLIAEFWTCCGVDAPYRGADFAVVFQGHCGLVSLTWQPLLGPGFIGFYL</sequence>
<name>A0ACC0PAY0_RHOML</name>
<keyword evidence="2" id="KW-1185">Reference proteome</keyword>
<comment type="caution">
    <text evidence="1">The sequence shown here is derived from an EMBL/GenBank/DDBJ whole genome shotgun (WGS) entry which is preliminary data.</text>
</comment>
<evidence type="ECO:0000313" key="1">
    <source>
        <dbReference type="EMBL" id="KAI8562172.1"/>
    </source>
</evidence>
<reference evidence="1" key="1">
    <citation type="submission" date="2022-02" db="EMBL/GenBank/DDBJ databases">
        <title>Plant Genome Project.</title>
        <authorList>
            <person name="Zhang R.-G."/>
        </authorList>
    </citation>
    <scope>NUCLEOTIDE SEQUENCE</scope>
    <source>
        <strain evidence="1">AT1</strain>
    </source>
</reference>
<protein>
    <submittedName>
        <fullName evidence="1">Uncharacterized protein</fullName>
    </submittedName>
</protein>
<organism evidence="1 2">
    <name type="scientific">Rhododendron molle</name>
    <name type="common">Chinese azalea</name>
    <name type="synonym">Azalea mollis</name>
    <dbReference type="NCBI Taxonomy" id="49168"/>
    <lineage>
        <taxon>Eukaryota</taxon>
        <taxon>Viridiplantae</taxon>
        <taxon>Streptophyta</taxon>
        <taxon>Embryophyta</taxon>
        <taxon>Tracheophyta</taxon>
        <taxon>Spermatophyta</taxon>
        <taxon>Magnoliopsida</taxon>
        <taxon>eudicotyledons</taxon>
        <taxon>Gunneridae</taxon>
        <taxon>Pentapetalae</taxon>
        <taxon>asterids</taxon>
        <taxon>Ericales</taxon>
        <taxon>Ericaceae</taxon>
        <taxon>Ericoideae</taxon>
        <taxon>Rhodoreae</taxon>
        <taxon>Rhododendron</taxon>
    </lineage>
</organism>
<dbReference type="EMBL" id="CM046390">
    <property type="protein sequence ID" value="KAI8562172.1"/>
    <property type="molecule type" value="Genomic_DNA"/>
</dbReference>
<proteinExistence type="predicted"/>
<accession>A0ACC0PAY0</accession>
<gene>
    <name evidence="1" type="ORF">RHMOL_Rhmol03G0014100</name>
</gene>
<evidence type="ECO:0000313" key="2">
    <source>
        <dbReference type="Proteomes" id="UP001062846"/>
    </source>
</evidence>